<dbReference type="PROSITE" id="PS50026">
    <property type="entry name" value="EGF_3"/>
    <property type="match status" value="5"/>
</dbReference>
<feature type="domain" description="NIDO" evidence="19">
    <location>
        <begin position="100"/>
        <end position="265"/>
    </location>
</feature>
<dbReference type="Pfam" id="PF06119">
    <property type="entry name" value="NIDO"/>
    <property type="match status" value="1"/>
</dbReference>
<dbReference type="InterPro" id="IPR036857">
    <property type="entry name" value="Thyroglobulin_1_sf"/>
</dbReference>
<dbReference type="SMART" id="SM00682">
    <property type="entry name" value="G2F"/>
    <property type="match status" value="1"/>
</dbReference>
<reference evidence="20 21" key="1">
    <citation type="submission" date="2024-06" db="EMBL/GenBank/DDBJ databases">
        <authorList>
            <person name="Pan Q."/>
            <person name="Wen M."/>
            <person name="Jouanno E."/>
            <person name="Zahm M."/>
            <person name="Klopp C."/>
            <person name="Cabau C."/>
            <person name="Louis A."/>
            <person name="Berthelot C."/>
            <person name="Parey E."/>
            <person name="Roest Crollius H."/>
            <person name="Montfort J."/>
            <person name="Robinson-Rechavi M."/>
            <person name="Bouchez O."/>
            <person name="Lampietro C."/>
            <person name="Lopez Roques C."/>
            <person name="Donnadieu C."/>
            <person name="Postlethwait J."/>
            <person name="Bobe J."/>
            <person name="Verreycken H."/>
            <person name="Guiguen Y."/>
        </authorList>
    </citation>
    <scope>NUCLEOTIDE SEQUENCE [LARGE SCALE GENOMIC DNA]</scope>
    <source>
        <strain evidence="20">Up_M1</strain>
        <tissue evidence="20">Testis</tissue>
    </source>
</reference>
<evidence type="ECO:0000256" key="5">
    <source>
        <dbReference type="ARBA" id="ARBA00022729"/>
    </source>
</evidence>
<dbReference type="PROSITE" id="PS50993">
    <property type="entry name" value="NIDOGEN_G2"/>
    <property type="match status" value="1"/>
</dbReference>
<dbReference type="InterPro" id="IPR000716">
    <property type="entry name" value="Thyroglobulin_1"/>
</dbReference>
<keyword evidence="10 14" id="KW-1015">Disulfide bond</keyword>
<feature type="domain" description="Thyroglobulin type-1" evidence="18">
    <location>
        <begin position="807"/>
        <end position="873"/>
    </location>
</feature>
<evidence type="ECO:0000259" key="17">
    <source>
        <dbReference type="PROSITE" id="PS50993"/>
    </source>
</evidence>
<keyword evidence="5 15" id="KW-0732">Signal</keyword>
<dbReference type="PROSITE" id="PS00010">
    <property type="entry name" value="ASX_HYDROXYL"/>
    <property type="match status" value="3"/>
</dbReference>
<feature type="disulfide bond" evidence="14">
    <location>
        <begin position="842"/>
        <end position="849"/>
    </location>
</feature>
<dbReference type="InterPro" id="IPR000152">
    <property type="entry name" value="EGF-type_Asp/Asn_hydroxyl_site"/>
</dbReference>
<dbReference type="Gene3D" id="2.10.25.10">
    <property type="entry name" value="Laminin"/>
    <property type="match status" value="5"/>
</dbReference>
<dbReference type="PROSITE" id="PS51220">
    <property type="entry name" value="NIDO"/>
    <property type="match status" value="1"/>
</dbReference>
<dbReference type="Pfam" id="PF00086">
    <property type="entry name" value="Thyroglobulin_1"/>
    <property type="match status" value="1"/>
</dbReference>
<name>A0ABD0WT27_UMBPY</name>
<dbReference type="InterPro" id="IPR049883">
    <property type="entry name" value="NOTCH1_EGF-like"/>
</dbReference>
<comment type="caution">
    <text evidence="12">Lacks conserved residue(s) required for the propagation of feature annotation.</text>
</comment>
<evidence type="ECO:0000256" key="6">
    <source>
        <dbReference type="ARBA" id="ARBA00022737"/>
    </source>
</evidence>
<evidence type="ECO:0000256" key="10">
    <source>
        <dbReference type="ARBA" id="ARBA00023157"/>
    </source>
</evidence>
<organism evidence="20 21">
    <name type="scientific">Umbra pygmaea</name>
    <name type="common">Eastern mudminnow</name>
    <dbReference type="NCBI Taxonomy" id="75934"/>
    <lineage>
        <taxon>Eukaryota</taxon>
        <taxon>Metazoa</taxon>
        <taxon>Chordata</taxon>
        <taxon>Craniata</taxon>
        <taxon>Vertebrata</taxon>
        <taxon>Euteleostomi</taxon>
        <taxon>Actinopterygii</taxon>
        <taxon>Neopterygii</taxon>
        <taxon>Teleostei</taxon>
        <taxon>Protacanthopterygii</taxon>
        <taxon>Esociformes</taxon>
        <taxon>Umbridae</taxon>
        <taxon>Umbra</taxon>
    </lineage>
</organism>
<dbReference type="SMART" id="SM00181">
    <property type="entry name" value="EGF"/>
    <property type="match status" value="6"/>
</dbReference>
<evidence type="ECO:0008006" key="22">
    <source>
        <dbReference type="Google" id="ProtNLM"/>
    </source>
</evidence>
<feature type="domain" description="EGF-like" evidence="16">
    <location>
        <begin position="764"/>
        <end position="800"/>
    </location>
</feature>
<feature type="domain" description="EGF-like" evidence="16">
    <location>
        <begin position="354"/>
        <end position="394"/>
    </location>
</feature>
<dbReference type="InterPro" id="IPR006605">
    <property type="entry name" value="G2_nidogen/fibulin_G2F"/>
</dbReference>
<feature type="domain" description="EGF-like" evidence="16">
    <location>
        <begin position="673"/>
        <end position="715"/>
    </location>
</feature>
<dbReference type="FunFam" id="2.10.25.10:FF:000139">
    <property type="entry name" value="Fibulin-1"/>
    <property type="match status" value="1"/>
</dbReference>
<dbReference type="SUPFAM" id="SSF57196">
    <property type="entry name" value="EGF/Laminin"/>
    <property type="match status" value="2"/>
</dbReference>
<dbReference type="GO" id="GO:0005604">
    <property type="term" value="C:basement membrane"/>
    <property type="evidence" value="ECO:0007669"/>
    <property type="project" value="UniProtKB-SubCell"/>
</dbReference>
<evidence type="ECO:0000259" key="16">
    <source>
        <dbReference type="PROSITE" id="PS50026"/>
    </source>
</evidence>
<keyword evidence="7" id="KW-0106">Calcium</keyword>
<dbReference type="Gene3D" id="4.10.800.10">
    <property type="entry name" value="Thyroglobulin type-1"/>
    <property type="match status" value="1"/>
</dbReference>
<dbReference type="Proteomes" id="UP001557470">
    <property type="component" value="Unassembled WGS sequence"/>
</dbReference>
<keyword evidence="11" id="KW-0325">Glycoprotein</keyword>
<dbReference type="InterPro" id="IPR000742">
    <property type="entry name" value="EGF"/>
</dbReference>
<keyword evidence="9" id="KW-0130">Cell adhesion</keyword>
<dbReference type="AlphaFoldDB" id="A0ABD0WT27"/>
<evidence type="ECO:0000256" key="12">
    <source>
        <dbReference type="PROSITE-ProRule" id="PRU00076"/>
    </source>
</evidence>
<evidence type="ECO:0000313" key="20">
    <source>
        <dbReference type="EMBL" id="KAL0983660.1"/>
    </source>
</evidence>
<evidence type="ECO:0000256" key="1">
    <source>
        <dbReference type="ARBA" id="ARBA00004302"/>
    </source>
</evidence>
<dbReference type="InterPro" id="IPR001881">
    <property type="entry name" value="EGF-like_Ca-bd_dom"/>
</dbReference>
<evidence type="ECO:0000256" key="4">
    <source>
        <dbReference type="ARBA" id="ARBA00022536"/>
    </source>
</evidence>
<gene>
    <name evidence="20" type="ORF">UPYG_G00130910</name>
</gene>
<dbReference type="SUPFAM" id="SSF57184">
    <property type="entry name" value="Growth factor receptor domain"/>
    <property type="match status" value="1"/>
</dbReference>
<feature type="domain" description="EGF-like" evidence="16">
    <location>
        <begin position="631"/>
        <end position="672"/>
    </location>
</feature>
<dbReference type="Pfam" id="PF12662">
    <property type="entry name" value="cEGF"/>
    <property type="match status" value="1"/>
</dbReference>
<dbReference type="InterPro" id="IPR011042">
    <property type="entry name" value="6-blade_b-propeller_TolB-like"/>
</dbReference>
<keyword evidence="21" id="KW-1185">Reference proteome</keyword>
<dbReference type="InterPro" id="IPR026823">
    <property type="entry name" value="cEGF"/>
</dbReference>
<evidence type="ECO:0000256" key="14">
    <source>
        <dbReference type="PROSITE-ProRule" id="PRU00500"/>
    </source>
</evidence>
<dbReference type="FunFam" id="2.120.10.30:FF:000030">
    <property type="entry name" value="Nidogen 1"/>
    <property type="match status" value="1"/>
</dbReference>
<dbReference type="GO" id="GO:0007155">
    <property type="term" value="P:cell adhesion"/>
    <property type="evidence" value="ECO:0007669"/>
    <property type="project" value="UniProtKB-KW"/>
</dbReference>
<dbReference type="FunFam" id="2.10.25.10:FF:000038">
    <property type="entry name" value="Fibrillin 2"/>
    <property type="match status" value="1"/>
</dbReference>
<evidence type="ECO:0000256" key="9">
    <source>
        <dbReference type="ARBA" id="ARBA00022889"/>
    </source>
</evidence>
<feature type="domain" description="EGF-like" evidence="16">
    <location>
        <begin position="720"/>
        <end position="763"/>
    </location>
</feature>
<feature type="chain" id="PRO_5044745726" description="Nidogen" evidence="15">
    <location>
        <begin position="25"/>
        <end position="1205"/>
    </location>
</feature>
<feature type="repeat" description="LDL-receptor class B" evidence="13">
    <location>
        <begin position="944"/>
        <end position="986"/>
    </location>
</feature>
<dbReference type="SUPFAM" id="SSF63825">
    <property type="entry name" value="YWTD domain"/>
    <property type="match status" value="1"/>
</dbReference>
<accession>A0ABD0WT27</accession>
<dbReference type="CDD" id="cd00053">
    <property type="entry name" value="EGF"/>
    <property type="match status" value="1"/>
</dbReference>
<evidence type="ECO:0000313" key="21">
    <source>
        <dbReference type="Proteomes" id="UP001557470"/>
    </source>
</evidence>
<dbReference type="SUPFAM" id="SSF57610">
    <property type="entry name" value="Thyroglobulin type-1 domain"/>
    <property type="match status" value="1"/>
</dbReference>
<dbReference type="SMART" id="SM00539">
    <property type="entry name" value="NIDO"/>
    <property type="match status" value="1"/>
</dbReference>
<dbReference type="InterPro" id="IPR018097">
    <property type="entry name" value="EGF_Ca-bd_CS"/>
</dbReference>
<dbReference type="Gene3D" id="2.120.10.30">
    <property type="entry name" value="TolB, C-terminal domain"/>
    <property type="match status" value="1"/>
</dbReference>
<dbReference type="Pfam" id="PF07474">
    <property type="entry name" value="G2F"/>
    <property type="match status" value="1"/>
</dbReference>
<dbReference type="Pfam" id="PF12947">
    <property type="entry name" value="EGF_3"/>
    <property type="match status" value="1"/>
</dbReference>
<keyword evidence="8" id="KW-0084">Basement membrane</keyword>
<protein>
    <recommendedName>
        <fullName evidence="22">Nidogen</fullName>
    </recommendedName>
</protein>
<dbReference type="SMART" id="SM00179">
    <property type="entry name" value="EGF_CA"/>
    <property type="match status" value="5"/>
</dbReference>
<feature type="repeat" description="LDL-receptor class B" evidence="13">
    <location>
        <begin position="1030"/>
        <end position="1074"/>
    </location>
</feature>
<dbReference type="PANTHER" id="PTHR46513">
    <property type="entry name" value="VITELLOGENIN RECEPTOR-LIKE PROTEIN-RELATED-RELATED"/>
    <property type="match status" value="1"/>
</dbReference>
<dbReference type="CDD" id="cd00191">
    <property type="entry name" value="TY"/>
    <property type="match status" value="1"/>
</dbReference>
<dbReference type="SMART" id="SM00211">
    <property type="entry name" value="TY"/>
    <property type="match status" value="1"/>
</dbReference>
<evidence type="ECO:0000256" key="2">
    <source>
        <dbReference type="ARBA" id="ARBA00022525"/>
    </source>
</evidence>
<dbReference type="InterPro" id="IPR000033">
    <property type="entry name" value="LDLR_classB_rpt"/>
</dbReference>
<evidence type="ECO:0000259" key="18">
    <source>
        <dbReference type="PROSITE" id="PS51162"/>
    </source>
</evidence>
<dbReference type="InterPro" id="IPR050778">
    <property type="entry name" value="Cueball_EGF_LRP_Nidogen"/>
</dbReference>
<evidence type="ECO:0000256" key="15">
    <source>
        <dbReference type="SAM" id="SignalP"/>
    </source>
</evidence>
<dbReference type="CDD" id="cd00054">
    <property type="entry name" value="EGF_CA"/>
    <property type="match status" value="3"/>
</dbReference>
<dbReference type="SUPFAM" id="SSF54511">
    <property type="entry name" value="GFP-like"/>
    <property type="match status" value="1"/>
</dbReference>
<comment type="caution">
    <text evidence="20">The sequence shown here is derived from an EMBL/GenBank/DDBJ whole genome shotgun (WGS) entry which is preliminary data.</text>
</comment>
<dbReference type="Gene3D" id="2.40.155.10">
    <property type="entry name" value="Green fluorescent protein"/>
    <property type="match status" value="1"/>
</dbReference>
<keyword evidence="4 12" id="KW-0245">EGF-like domain</keyword>
<dbReference type="CDD" id="cd00255">
    <property type="entry name" value="nidG2"/>
    <property type="match status" value="1"/>
</dbReference>
<dbReference type="Pfam" id="PF00058">
    <property type="entry name" value="Ldl_recept_b"/>
    <property type="match status" value="3"/>
</dbReference>
<evidence type="ECO:0000256" key="8">
    <source>
        <dbReference type="ARBA" id="ARBA00022869"/>
    </source>
</evidence>
<dbReference type="PROSITE" id="PS01186">
    <property type="entry name" value="EGF_2"/>
    <property type="match status" value="4"/>
</dbReference>
<dbReference type="Pfam" id="PF14670">
    <property type="entry name" value="FXa_inhibition"/>
    <property type="match status" value="1"/>
</dbReference>
<dbReference type="PROSITE" id="PS00484">
    <property type="entry name" value="THYROGLOBULIN_1_1"/>
    <property type="match status" value="1"/>
</dbReference>
<dbReference type="EMBL" id="JAGEUA010000004">
    <property type="protein sequence ID" value="KAL0983660.1"/>
    <property type="molecule type" value="Genomic_DNA"/>
</dbReference>
<keyword evidence="3" id="KW-0272">Extracellular matrix</keyword>
<evidence type="ECO:0000256" key="13">
    <source>
        <dbReference type="PROSITE-ProRule" id="PRU00461"/>
    </source>
</evidence>
<dbReference type="InterPro" id="IPR003886">
    <property type="entry name" value="NIDO_dom"/>
</dbReference>
<dbReference type="PROSITE" id="PS01187">
    <property type="entry name" value="EGF_CA"/>
    <property type="match status" value="1"/>
</dbReference>
<comment type="subcellular location">
    <subcellularLocation>
        <location evidence="1">Secreted</location>
        <location evidence="1">Extracellular space</location>
        <location evidence="1">Extracellular matrix</location>
        <location evidence="1">Basement membrane</location>
    </subcellularLocation>
</comment>
<feature type="signal peptide" evidence="15">
    <location>
        <begin position="1"/>
        <end position="24"/>
    </location>
</feature>
<evidence type="ECO:0000256" key="7">
    <source>
        <dbReference type="ARBA" id="ARBA00022837"/>
    </source>
</evidence>
<dbReference type="InterPro" id="IPR024731">
    <property type="entry name" value="NELL2-like_EGF"/>
</dbReference>
<keyword evidence="2" id="KW-0964">Secreted</keyword>
<evidence type="ECO:0000256" key="3">
    <source>
        <dbReference type="ARBA" id="ARBA00022530"/>
    </source>
</evidence>
<evidence type="ECO:0000259" key="19">
    <source>
        <dbReference type="PROSITE" id="PS51220"/>
    </source>
</evidence>
<sequence length="1205" mass="132399">MGVQRRGWIFYGTLLLGLALSVDSVTRREFFPFGDSAGDQVLESGNDKTQPLALEKPILFYDEKFNNIYINTNGFVATAEPSPESTYLGKMPPGFGMIAALHGNLDTGDGVGKVYYRQDASPATLHQAADQINRAFPEEDKVEPEHTVVVTWVEVASSQNQDNNRGDSLEKQRNSFQLVIASTVTASYAILLYPREELHFVSTAAGGSSQALQAGFSKGLSRYLFFPKQGPFYRITTEDESSVRALAEETNTGKQGVWVFQIGGPFFTSVTPGTVRDLPVDSERRSSIQEKATPDRYRVAGQQVNYPTYEPEEEVRQPPPEGPLVIHTVQYQPQDAQVFQVEDGDLNVDVFSYNSDTCANNMNKCSTFADCRDYTSGYCCHCRPGYYGNGIQCVSEGKPQRMNGKVNGRVYVGNAPSPVEFNNNDLHSYVVANDGRAYVAISTIPASIGPSLQPLSAMGGVIGWAFALEQPGYKNGFSIIGGEFTRKAEVTFLPGQEKLTITQVFSGIDEHDHLVVSTTLEGRIPEVPQGSTVQIEPYSEIYQYSHNLITSSSTRDYTVSLPDGSLVTRMFQWRQSVTFQSCPHDDASRAVLPTQMLNVDQVFVMYDSDNELIRYAMSNKIGDVNGGPAVEENPCFTRRHGCDVNAVCRPQQGTHFTCQCAAGFTGDGRSCYDIDECRVDHHVCGTHSVCNNQPGTFRCECDSGYHFASDGHTCIEVDRPVDHCASGSHDCDISERAQCSYSGGSSYRCSCLPGFQGDGRVCQDVDECRSASCHQDAVCVNTEGSFTCRCQPGYYGDGFSCSSERTKTQCEIHRDRLLGVPRPLGQYVPACDSHGAWEATQCHASIGQCWCVDRHGQEIPGTRSSPGSSRPLCIEQEVVPPHVRPTPRPGVYPLPPGTNLLFAQSGRIEFVPLEGYEMKKTNAKTVLHLPEKVVIGVAYDCVEKMVYWTDITSPSISKANLQGGEPIPVITSDLESPEGIAIDHLSRLVFWTDSMKNHIEVATLDGSQRRVLINSDLVNPRAIIVDPVNGNMYWADWNRDAPKIEMAAMDGTSRRVLVRDDLGLPNGLTYDPQSALLCWADAGTHMMECMNPVHGSRRKVLEGVQYPFGMTSYGKNIYYTDWTRDALLVVDRHAGKETDEFLPQKRTRLYGITLATAQCPSGQNYCAVNNGGCTHLCLATPGSRSCVCPTEAVGVGCVERDGGRS</sequence>
<dbReference type="PROSITE" id="PS51120">
    <property type="entry name" value="LDLRB"/>
    <property type="match status" value="3"/>
</dbReference>
<feature type="domain" description="Nidogen G2 beta-barrel" evidence="17">
    <location>
        <begin position="398"/>
        <end position="631"/>
    </location>
</feature>
<feature type="repeat" description="LDL-receptor class B" evidence="13">
    <location>
        <begin position="987"/>
        <end position="1029"/>
    </location>
</feature>
<evidence type="ECO:0000256" key="11">
    <source>
        <dbReference type="ARBA" id="ARBA00023180"/>
    </source>
</evidence>
<dbReference type="InterPro" id="IPR009017">
    <property type="entry name" value="GFP"/>
</dbReference>
<dbReference type="SMART" id="SM00135">
    <property type="entry name" value="LY"/>
    <property type="match status" value="5"/>
</dbReference>
<proteinExistence type="predicted"/>
<dbReference type="PROSITE" id="PS51162">
    <property type="entry name" value="THYROGLOBULIN_1_2"/>
    <property type="match status" value="1"/>
</dbReference>
<dbReference type="PANTHER" id="PTHR46513:SF6">
    <property type="entry name" value="NIDOGEN-1"/>
    <property type="match status" value="1"/>
</dbReference>
<dbReference type="Pfam" id="PF07645">
    <property type="entry name" value="EGF_CA"/>
    <property type="match status" value="1"/>
</dbReference>
<dbReference type="InterPro" id="IPR009030">
    <property type="entry name" value="Growth_fac_rcpt_cys_sf"/>
</dbReference>
<dbReference type="GO" id="GO:0030855">
    <property type="term" value="P:epithelial cell differentiation"/>
    <property type="evidence" value="ECO:0007669"/>
    <property type="project" value="UniProtKB-ARBA"/>
</dbReference>
<keyword evidence="6" id="KW-0677">Repeat</keyword>